<dbReference type="InterPro" id="IPR002469">
    <property type="entry name" value="Peptidase_S9B_N"/>
</dbReference>
<dbReference type="PANTHER" id="PTHR11731">
    <property type="entry name" value="PROTEASE FAMILY S9B,C DIPEPTIDYL-PEPTIDASE IV-RELATED"/>
    <property type="match status" value="1"/>
</dbReference>
<organism evidence="11 12">
    <name type="scientific">Sinocyclocheilus grahami</name>
    <name type="common">Dianchi golden-line fish</name>
    <name type="synonym">Barbus grahami</name>
    <dbReference type="NCBI Taxonomy" id="75366"/>
    <lineage>
        <taxon>Eukaryota</taxon>
        <taxon>Metazoa</taxon>
        <taxon>Chordata</taxon>
        <taxon>Craniata</taxon>
        <taxon>Vertebrata</taxon>
        <taxon>Euteleostomi</taxon>
        <taxon>Actinopterygii</taxon>
        <taxon>Neopterygii</taxon>
        <taxon>Teleostei</taxon>
        <taxon>Ostariophysi</taxon>
        <taxon>Cypriniformes</taxon>
        <taxon>Cyprinidae</taxon>
        <taxon>Cyprininae</taxon>
        <taxon>Sinocyclocheilus</taxon>
    </lineage>
</organism>
<keyword evidence="7" id="KW-0720">Serine protease</keyword>
<dbReference type="Proteomes" id="UP000472262">
    <property type="component" value="Unassembled WGS sequence"/>
</dbReference>
<evidence type="ECO:0000313" key="11">
    <source>
        <dbReference type="Ensembl" id="ENSSGRP00000060322.1"/>
    </source>
</evidence>
<evidence type="ECO:0000313" key="12">
    <source>
        <dbReference type="Proteomes" id="UP000472262"/>
    </source>
</evidence>
<dbReference type="Gene3D" id="2.140.10.30">
    <property type="entry name" value="Dipeptidylpeptidase IV, N-terminal domain"/>
    <property type="match status" value="1"/>
</dbReference>
<comment type="catalytic activity">
    <reaction evidence="1">
        <text>Release of an N-terminal dipeptide, Xaa-Yaa-|-Zaa-, from a polypeptide, preferentially when Yaa is Pro, provided Zaa is neither Pro nor hydroxyproline.</text>
        <dbReference type="EC" id="3.4.14.5"/>
    </reaction>
</comment>
<dbReference type="InterPro" id="IPR029058">
    <property type="entry name" value="AB_hydrolase_fold"/>
</dbReference>
<dbReference type="FunFam" id="2.140.10.30:FF:000002">
    <property type="entry name" value="Dipeptidyl peptidase 8-like isoform"/>
    <property type="match status" value="1"/>
</dbReference>
<evidence type="ECO:0000259" key="9">
    <source>
        <dbReference type="Pfam" id="PF00930"/>
    </source>
</evidence>
<dbReference type="InterPro" id="IPR045785">
    <property type="entry name" value="Dpp_8/9_N"/>
</dbReference>
<dbReference type="GO" id="GO:0008239">
    <property type="term" value="F:dipeptidyl-peptidase activity"/>
    <property type="evidence" value="ECO:0007669"/>
    <property type="project" value="UniProtKB-EC"/>
</dbReference>
<dbReference type="Pfam" id="PF00326">
    <property type="entry name" value="Peptidase_S9"/>
    <property type="match status" value="1"/>
</dbReference>
<feature type="domain" description="Peptidase S9 prolyl oligopeptidase catalytic" evidence="8">
    <location>
        <begin position="645"/>
        <end position="757"/>
    </location>
</feature>
<keyword evidence="5" id="KW-0645">Protease</keyword>
<dbReference type="PANTHER" id="PTHR11731:SF193">
    <property type="entry name" value="DIPEPTIDYL PEPTIDASE 9"/>
    <property type="match status" value="1"/>
</dbReference>
<evidence type="ECO:0000256" key="7">
    <source>
        <dbReference type="ARBA" id="ARBA00022825"/>
    </source>
</evidence>
<reference evidence="11" key="1">
    <citation type="submission" date="2025-08" db="UniProtKB">
        <authorList>
            <consortium name="Ensembl"/>
        </authorList>
    </citation>
    <scope>IDENTIFICATION</scope>
</reference>
<dbReference type="GO" id="GO:0004177">
    <property type="term" value="F:aminopeptidase activity"/>
    <property type="evidence" value="ECO:0007669"/>
    <property type="project" value="UniProtKB-KW"/>
</dbReference>
<evidence type="ECO:0000256" key="4">
    <source>
        <dbReference type="ARBA" id="ARBA00022438"/>
    </source>
</evidence>
<evidence type="ECO:0000256" key="5">
    <source>
        <dbReference type="ARBA" id="ARBA00022670"/>
    </source>
</evidence>
<feature type="domain" description="Dipeptidyl peptidase 8 /9 ,N-terminal" evidence="10">
    <location>
        <begin position="10"/>
        <end position="134"/>
    </location>
</feature>
<dbReference type="InterPro" id="IPR050278">
    <property type="entry name" value="Serine_Prot_S9B/DPPIV"/>
</dbReference>
<evidence type="ECO:0000259" key="8">
    <source>
        <dbReference type="Pfam" id="PF00326"/>
    </source>
</evidence>
<dbReference type="GO" id="GO:0008236">
    <property type="term" value="F:serine-type peptidase activity"/>
    <property type="evidence" value="ECO:0007669"/>
    <property type="project" value="UniProtKB-KW"/>
</dbReference>
<dbReference type="Pfam" id="PF19520">
    <property type="entry name" value="Dpp_8_9_N"/>
    <property type="match status" value="1"/>
</dbReference>
<dbReference type="SUPFAM" id="SSF53474">
    <property type="entry name" value="alpha/beta-Hydrolases"/>
    <property type="match status" value="2"/>
</dbReference>
<evidence type="ECO:0000256" key="2">
    <source>
        <dbReference type="ARBA" id="ARBA00010036"/>
    </source>
</evidence>
<evidence type="ECO:0000256" key="6">
    <source>
        <dbReference type="ARBA" id="ARBA00022801"/>
    </source>
</evidence>
<evidence type="ECO:0000256" key="1">
    <source>
        <dbReference type="ARBA" id="ARBA00001257"/>
    </source>
</evidence>
<evidence type="ECO:0000256" key="3">
    <source>
        <dbReference type="ARBA" id="ARBA00012062"/>
    </source>
</evidence>
<dbReference type="SUPFAM" id="SSF82171">
    <property type="entry name" value="DPP6 N-terminal domain-like"/>
    <property type="match status" value="1"/>
</dbReference>
<keyword evidence="6" id="KW-0378">Hydrolase</keyword>
<dbReference type="AlphaFoldDB" id="A0A672PAC4"/>
<evidence type="ECO:0000259" key="10">
    <source>
        <dbReference type="Pfam" id="PF19520"/>
    </source>
</evidence>
<dbReference type="GO" id="GO:0006508">
    <property type="term" value="P:proteolysis"/>
    <property type="evidence" value="ECO:0007669"/>
    <property type="project" value="UniProtKB-KW"/>
</dbReference>
<dbReference type="Ensembl" id="ENSSGRT00000064364.1">
    <property type="protein sequence ID" value="ENSSGRP00000060322.1"/>
    <property type="gene ID" value="ENSSGRG00000031103.1"/>
</dbReference>
<dbReference type="Gene3D" id="3.40.50.1820">
    <property type="entry name" value="alpha/beta hydrolase"/>
    <property type="match status" value="2"/>
</dbReference>
<keyword evidence="12" id="KW-1185">Reference proteome</keyword>
<accession>A0A672PAC4</accession>
<dbReference type="Pfam" id="PF00930">
    <property type="entry name" value="DPPIV_N"/>
    <property type="match status" value="1"/>
</dbReference>
<keyword evidence="4" id="KW-0031">Aminopeptidase</keyword>
<reference evidence="11" key="2">
    <citation type="submission" date="2025-09" db="UniProtKB">
        <authorList>
            <consortium name="Ensembl"/>
        </authorList>
    </citation>
    <scope>IDENTIFICATION</scope>
</reference>
<gene>
    <name evidence="11" type="primary">dpp9</name>
</gene>
<comment type="similarity">
    <text evidence="2">Belongs to the peptidase S9B family. DPPIV subfamily.</text>
</comment>
<proteinExistence type="inferred from homology"/>
<sequence length="772" mass="88599">MTAVDDISDSTEVVEMDDVPSQFFVEKHSWDGLRDIIHGSRKYSGMIINKAPHDFQFVQKHDESGPHSHRLYYLGMPYGSRENSLLYSEIPKKIRKEALLVLSWKQMLDHFQATPHHGVYSREEELLRERKRLGVFGITSYDYHAQSGLFLFQASNSLFYCRDGGQNGFIQAAPMKPVEIKTQCSGIRMDPKILPGDPSFIAFINNNDLWVTNIETGEERRLTFCHKGLNNVKEDPKSAGVATFVIQEEFDRFTGYWWSPAAPEATCCVPLSSCRTLQLLYEEVDESEVEVIHVPSPALEERKADVYRYPRTGNHKHTLLKLAEIRTDQHGKMISAQNKELVLPFTTLFPGVEYIARAGWTKDGKFAWAVLLDRSQQKLQLVLLPPALFIAVSMDDPQWEEHVEAMPEGVQPFIIYEELTDIWINVHDIFYPFIQTTNDKISFLWVNESQTGFCHLYRIASLFQPGCHQWSREYSPAEDDFKCQIEEEVALTNGEWEVLARHGSKIWVNEETKLVYFQGTKDTPLEHHLYVVSYESPGETVRLTKPGFSHSCSVSQNFDMFISHYSNVSTPPCVHVYKLTGSDSDPLHKEPEFWASCPADYVPPEIFSFPASSGFRLYGMLYKPHNLKPGKKHPTILFVYGGPQVAIAGAPVTVWMAYDTGYTERYMDVPENNQQGYEAGSVALHVDKLPNEPNRLLILHGFLDENVHFFHTNFLVSQLIRAGKPYQLQIYPNERHSIRCPESGEHYEIMLLYFLQQPGKKIIQLKSQNMFK</sequence>
<dbReference type="InterPro" id="IPR001375">
    <property type="entry name" value="Peptidase_S9_cat"/>
</dbReference>
<protein>
    <recommendedName>
        <fullName evidence="3">dipeptidyl-peptidase IV</fullName>
        <ecNumber evidence="3">3.4.14.5</ecNumber>
    </recommendedName>
</protein>
<dbReference type="EC" id="3.4.14.5" evidence="3"/>
<name>A0A672PAC4_SINGR</name>
<feature type="domain" description="Dipeptidylpeptidase IV N-terminal" evidence="9">
    <location>
        <begin position="147"/>
        <end position="572"/>
    </location>
</feature>